<evidence type="ECO:0000313" key="6">
    <source>
        <dbReference type="EMBL" id="KAK3681763.1"/>
    </source>
</evidence>
<keyword evidence="3" id="KW-0805">Transcription regulation</keyword>
<sequence length="163" mass="17420">MDREQNLSENLLDRENKLIADILSAFRSLVLLGTENVDNIASTGQAGYNSMAIEITMNGLIKSTEDLLELTRQLRELWVVGPLKKPGEGDEEAAQGMRQDATVIFDLLNRMRAEARQRLAQQAQGAMVYVSGPTDGIPARLVDGVPVKASAAAGIAAGAGAGR</sequence>
<evidence type="ECO:0008006" key="8">
    <source>
        <dbReference type="Google" id="ProtNLM"/>
    </source>
</evidence>
<evidence type="ECO:0000256" key="4">
    <source>
        <dbReference type="ARBA" id="ARBA00023163"/>
    </source>
</evidence>
<protein>
    <recommendedName>
        <fullName evidence="8">Mediator of RNA polymerase II transcription subunit 22</fullName>
    </recommendedName>
</protein>
<evidence type="ECO:0000256" key="1">
    <source>
        <dbReference type="ARBA" id="ARBA00004123"/>
    </source>
</evidence>
<proteinExistence type="inferred from homology"/>
<dbReference type="Pfam" id="PF06179">
    <property type="entry name" value="Med22"/>
    <property type="match status" value="1"/>
</dbReference>
<comment type="subcellular location">
    <subcellularLocation>
        <location evidence="1">Nucleus</location>
    </subcellularLocation>
</comment>
<reference evidence="6" key="1">
    <citation type="journal article" date="2023" name="Mol. Phylogenet. Evol.">
        <title>Genome-scale phylogeny and comparative genomics of the fungal order Sordariales.</title>
        <authorList>
            <person name="Hensen N."/>
            <person name="Bonometti L."/>
            <person name="Westerberg I."/>
            <person name="Brannstrom I.O."/>
            <person name="Guillou S."/>
            <person name="Cros-Aarteil S."/>
            <person name="Calhoun S."/>
            <person name="Haridas S."/>
            <person name="Kuo A."/>
            <person name="Mondo S."/>
            <person name="Pangilinan J."/>
            <person name="Riley R."/>
            <person name="LaButti K."/>
            <person name="Andreopoulos B."/>
            <person name="Lipzen A."/>
            <person name="Chen C."/>
            <person name="Yan M."/>
            <person name="Daum C."/>
            <person name="Ng V."/>
            <person name="Clum A."/>
            <person name="Steindorff A."/>
            <person name="Ohm R.A."/>
            <person name="Martin F."/>
            <person name="Silar P."/>
            <person name="Natvig D.O."/>
            <person name="Lalanne C."/>
            <person name="Gautier V."/>
            <person name="Ament-Velasquez S.L."/>
            <person name="Kruys A."/>
            <person name="Hutchinson M.I."/>
            <person name="Powell A.J."/>
            <person name="Barry K."/>
            <person name="Miller A.N."/>
            <person name="Grigoriev I.V."/>
            <person name="Debuchy R."/>
            <person name="Gladieux P."/>
            <person name="Hiltunen Thoren M."/>
            <person name="Johannesson H."/>
        </authorList>
    </citation>
    <scope>NUCLEOTIDE SEQUENCE</scope>
    <source>
        <strain evidence="6">CBS 314.62</strain>
    </source>
</reference>
<comment type="caution">
    <text evidence="6">The sequence shown here is derived from an EMBL/GenBank/DDBJ whole genome shotgun (WGS) entry which is preliminary data.</text>
</comment>
<dbReference type="GO" id="GO:0006357">
    <property type="term" value="P:regulation of transcription by RNA polymerase II"/>
    <property type="evidence" value="ECO:0007669"/>
    <property type="project" value="InterPro"/>
</dbReference>
<dbReference type="EMBL" id="JAULSO010000006">
    <property type="protein sequence ID" value="KAK3681763.1"/>
    <property type="molecule type" value="Genomic_DNA"/>
</dbReference>
<reference evidence="6" key="2">
    <citation type="submission" date="2023-06" db="EMBL/GenBank/DDBJ databases">
        <authorList>
            <consortium name="Lawrence Berkeley National Laboratory"/>
            <person name="Haridas S."/>
            <person name="Hensen N."/>
            <person name="Bonometti L."/>
            <person name="Westerberg I."/>
            <person name="Brannstrom I.O."/>
            <person name="Guillou S."/>
            <person name="Cros-Aarteil S."/>
            <person name="Calhoun S."/>
            <person name="Kuo A."/>
            <person name="Mondo S."/>
            <person name="Pangilinan J."/>
            <person name="Riley R."/>
            <person name="Labutti K."/>
            <person name="Andreopoulos B."/>
            <person name="Lipzen A."/>
            <person name="Chen C."/>
            <person name="Yanf M."/>
            <person name="Daum C."/>
            <person name="Ng V."/>
            <person name="Clum A."/>
            <person name="Steindorff A."/>
            <person name="Ohm R."/>
            <person name="Martin F."/>
            <person name="Silar P."/>
            <person name="Natvig D."/>
            <person name="Lalanne C."/>
            <person name="Gautier V."/>
            <person name="Ament-Velasquez S.L."/>
            <person name="Kruys A."/>
            <person name="Hutchinson M.I."/>
            <person name="Powell A.J."/>
            <person name="Barry K."/>
            <person name="Miller A.N."/>
            <person name="Grigoriev I.V."/>
            <person name="Debuchy R."/>
            <person name="Gladieux P."/>
            <person name="Thoren M.H."/>
            <person name="Johannesson H."/>
        </authorList>
    </citation>
    <scope>NUCLEOTIDE SEQUENCE</scope>
    <source>
        <strain evidence="6">CBS 314.62</strain>
    </source>
</reference>
<dbReference type="Proteomes" id="UP001270362">
    <property type="component" value="Unassembled WGS sequence"/>
</dbReference>
<evidence type="ECO:0000313" key="7">
    <source>
        <dbReference type="Proteomes" id="UP001270362"/>
    </source>
</evidence>
<comment type="similarity">
    <text evidence="2">Belongs to the Mediator complex subunit 22 family.</text>
</comment>
<evidence type="ECO:0000256" key="2">
    <source>
        <dbReference type="ARBA" id="ARBA00005942"/>
    </source>
</evidence>
<keyword evidence="7" id="KW-1185">Reference proteome</keyword>
<keyword evidence="4" id="KW-0804">Transcription</keyword>
<dbReference type="InterPro" id="IPR009332">
    <property type="entry name" value="Med22"/>
</dbReference>
<dbReference type="GO" id="GO:0016592">
    <property type="term" value="C:mediator complex"/>
    <property type="evidence" value="ECO:0007669"/>
    <property type="project" value="InterPro"/>
</dbReference>
<evidence type="ECO:0000256" key="3">
    <source>
        <dbReference type="ARBA" id="ARBA00023015"/>
    </source>
</evidence>
<dbReference type="GO" id="GO:0003712">
    <property type="term" value="F:transcription coregulator activity"/>
    <property type="evidence" value="ECO:0007669"/>
    <property type="project" value="InterPro"/>
</dbReference>
<organism evidence="6 7">
    <name type="scientific">Podospora appendiculata</name>
    <dbReference type="NCBI Taxonomy" id="314037"/>
    <lineage>
        <taxon>Eukaryota</taxon>
        <taxon>Fungi</taxon>
        <taxon>Dikarya</taxon>
        <taxon>Ascomycota</taxon>
        <taxon>Pezizomycotina</taxon>
        <taxon>Sordariomycetes</taxon>
        <taxon>Sordariomycetidae</taxon>
        <taxon>Sordariales</taxon>
        <taxon>Podosporaceae</taxon>
        <taxon>Podospora</taxon>
    </lineage>
</organism>
<dbReference type="Gene3D" id="6.10.280.160">
    <property type="entry name" value="Mediator of RNA polymerase II transcription subunit 22"/>
    <property type="match status" value="1"/>
</dbReference>
<keyword evidence="5" id="KW-0539">Nucleus</keyword>
<dbReference type="AlphaFoldDB" id="A0AAE1C7M3"/>
<gene>
    <name evidence="6" type="ORF">B0T22DRAFT_472792</name>
</gene>
<evidence type="ECO:0000256" key="5">
    <source>
        <dbReference type="ARBA" id="ARBA00023242"/>
    </source>
</evidence>
<accession>A0AAE1C7M3</accession>
<name>A0AAE1C7M3_9PEZI</name>